<evidence type="ECO:0000313" key="2">
    <source>
        <dbReference type="Proteomes" id="UP000268093"/>
    </source>
</evidence>
<reference evidence="1 2" key="1">
    <citation type="journal article" date="2018" name="New Phytol.">
        <title>Phylogenomics of Endogonaceae and evolution of mycorrhizas within Mucoromycota.</title>
        <authorList>
            <person name="Chang Y."/>
            <person name="Desiro A."/>
            <person name="Na H."/>
            <person name="Sandor L."/>
            <person name="Lipzen A."/>
            <person name="Clum A."/>
            <person name="Barry K."/>
            <person name="Grigoriev I.V."/>
            <person name="Martin F.M."/>
            <person name="Stajich J.E."/>
            <person name="Smith M.E."/>
            <person name="Bonito G."/>
            <person name="Spatafora J.W."/>
        </authorList>
    </citation>
    <scope>NUCLEOTIDE SEQUENCE [LARGE SCALE GENOMIC DNA]</scope>
    <source>
        <strain evidence="1 2">GMNB39</strain>
    </source>
</reference>
<proteinExistence type="predicted"/>
<organism evidence="1 2">
    <name type="scientific">Jimgerdemannia flammicorona</name>
    <dbReference type="NCBI Taxonomy" id="994334"/>
    <lineage>
        <taxon>Eukaryota</taxon>
        <taxon>Fungi</taxon>
        <taxon>Fungi incertae sedis</taxon>
        <taxon>Mucoromycota</taxon>
        <taxon>Mucoromycotina</taxon>
        <taxon>Endogonomycetes</taxon>
        <taxon>Endogonales</taxon>
        <taxon>Endogonaceae</taxon>
        <taxon>Jimgerdemannia</taxon>
    </lineage>
</organism>
<sequence length="87" mass="9195">MKVLAADNDGALHFGGDDDASENATTDRHVTSEGALLVNVVALNGLFGGLKAKTDIFVPAQVLLVNLGVLEDADLFLEGFLDLRWAL</sequence>
<comment type="caution">
    <text evidence="1">The sequence shown here is derived from an EMBL/GenBank/DDBJ whole genome shotgun (WGS) entry which is preliminary data.</text>
</comment>
<dbReference type="Proteomes" id="UP000268093">
    <property type="component" value="Unassembled WGS sequence"/>
</dbReference>
<keyword evidence="2" id="KW-1185">Reference proteome</keyword>
<gene>
    <name evidence="1" type="ORF">BC936DRAFT_141172</name>
</gene>
<evidence type="ECO:0000313" key="1">
    <source>
        <dbReference type="EMBL" id="RUP49864.1"/>
    </source>
</evidence>
<name>A0A433DGA2_9FUNG</name>
<dbReference type="AlphaFoldDB" id="A0A433DGA2"/>
<protein>
    <submittedName>
        <fullName evidence="1">Uncharacterized protein</fullName>
    </submittedName>
</protein>
<accession>A0A433DGA2</accession>
<dbReference type="EMBL" id="RBNI01001894">
    <property type="protein sequence ID" value="RUP49864.1"/>
    <property type="molecule type" value="Genomic_DNA"/>
</dbReference>